<evidence type="ECO:0000313" key="7">
    <source>
        <dbReference type="EMBL" id="RFA10396.1"/>
    </source>
</evidence>
<proteinExistence type="inferred from homology"/>
<dbReference type="PANTHER" id="PTHR30349">
    <property type="entry name" value="PHAGE INTEGRASE-RELATED"/>
    <property type="match status" value="1"/>
</dbReference>
<keyword evidence="2 4" id="KW-0238">DNA-binding</keyword>
<evidence type="ECO:0000256" key="2">
    <source>
        <dbReference type="ARBA" id="ARBA00023125"/>
    </source>
</evidence>
<dbReference type="Gene3D" id="1.10.150.130">
    <property type="match status" value="1"/>
</dbReference>
<evidence type="ECO:0000256" key="1">
    <source>
        <dbReference type="ARBA" id="ARBA00008857"/>
    </source>
</evidence>
<comment type="caution">
    <text evidence="7">The sequence shown here is derived from an EMBL/GenBank/DDBJ whole genome shotgun (WGS) entry which is preliminary data.</text>
</comment>
<dbReference type="InterPro" id="IPR013762">
    <property type="entry name" value="Integrase-like_cat_sf"/>
</dbReference>
<evidence type="ECO:0000256" key="4">
    <source>
        <dbReference type="PROSITE-ProRule" id="PRU01248"/>
    </source>
</evidence>
<sequence>MGSVYPYESAAGKRYRVLYRKPDHAQAQKRGFKTKREAEQFLHSVENAKNRGEFIDAAAARSTVSQLGAEWLASQTQLKASSYRPVEIAWRLYVEPVWGARSVGEIRHSQIQTWVSEMSRAKGATTVLRAYGVLAGILDVAVRDRRVTANAARGVNLPRKTGKKRVYLSHDQVQALADNARENSTMVLFLAYTGLRWGEATALRVGDLDTLRRRAQVSENAVGVSGKIIVGTPKSHLSRSVPYPAFLSNPLARLCEGKDRTQLIFGDGVNYMHLPHSLRGWFTAAVKRTQAQDESFDRVTVHDLRHTAASLAISAGANVKAVQRMLGHASAAMTLDTYADLFDDDLDAVATALDHAKNSSDVANTLPDQVSGNAKTP</sequence>
<dbReference type="GO" id="GO:0003677">
    <property type="term" value="F:DNA binding"/>
    <property type="evidence" value="ECO:0007669"/>
    <property type="project" value="UniProtKB-UniRule"/>
</dbReference>
<dbReference type="PROSITE" id="PS51898">
    <property type="entry name" value="TYR_RECOMBINASE"/>
    <property type="match status" value="1"/>
</dbReference>
<evidence type="ECO:0000256" key="3">
    <source>
        <dbReference type="ARBA" id="ARBA00023172"/>
    </source>
</evidence>
<dbReference type="SUPFAM" id="SSF56349">
    <property type="entry name" value="DNA breaking-rejoining enzymes"/>
    <property type="match status" value="1"/>
</dbReference>
<comment type="similarity">
    <text evidence="1">Belongs to the 'phage' integrase family.</text>
</comment>
<dbReference type="InterPro" id="IPR010998">
    <property type="entry name" value="Integrase_recombinase_N"/>
</dbReference>
<name>A0A3E0VKI8_9MICO</name>
<evidence type="ECO:0000259" key="5">
    <source>
        <dbReference type="PROSITE" id="PS51898"/>
    </source>
</evidence>
<dbReference type="Gene3D" id="1.10.443.10">
    <property type="entry name" value="Intergrase catalytic core"/>
    <property type="match status" value="1"/>
</dbReference>
<evidence type="ECO:0000313" key="8">
    <source>
        <dbReference type="Proteomes" id="UP000256486"/>
    </source>
</evidence>
<dbReference type="InterPro" id="IPR002104">
    <property type="entry name" value="Integrase_catalytic"/>
</dbReference>
<dbReference type="AlphaFoldDB" id="A0A3E0VKI8"/>
<evidence type="ECO:0000259" key="6">
    <source>
        <dbReference type="PROSITE" id="PS51900"/>
    </source>
</evidence>
<dbReference type="OrthoDB" id="1822491at2"/>
<gene>
    <name evidence="7" type="ORF">B7R54_15165</name>
</gene>
<feature type="domain" description="Core-binding (CB)" evidence="6">
    <location>
        <begin position="62"/>
        <end position="142"/>
    </location>
</feature>
<dbReference type="Pfam" id="PF00589">
    <property type="entry name" value="Phage_integrase"/>
    <property type="match status" value="1"/>
</dbReference>
<dbReference type="InterPro" id="IPR050090">
    <property type="entry name" value="Tyrosine_recombinase_XerCD"/>
</dbReference>
<keyword evidence="8" id="KW-1185">Reference proteome</keyword>
<reference evidence="7 8" key="1">
    <citation type="submission" date="2017-04" db="EMBL/GenBank/DDBJ databases">
        <title>Comparative genome analysis of Subtercola boreus.</title>
        <authorList>
            <person name="Cho Y.-J."/>
            <person name="Cho A."/>
            <person name="Kim O.-S."/>
            <person name="Lee J.-I."/>
        </authorList>
    </citation>
    <scope>NUCLEOTIDE SEQUENCE [LARGE SCALE GENOMIC DNA]</scope>
    <source>
        <strain evidence="7 8">K300</strain>
    </source>
</reference>
<dbReference type="EMBL" id="NBWZ01000001">
    <property type="protein sequence ID" value="RFA10396.1"/>
    <property type="molecule type" value="Genomic_DNA"/>
</dbReference>
<organism evidence="7 8">
    <name type="scientific">Subtercola boreus</name>
    <dbReference type="NCBI Taxonomy" id="120213"/>
    <lineage>
        <taxon>Bacteria</taxon>
        <taxon>Bacillati</taxon>
        <taxon>Actinomycetota</taxon>
        <taxon>Actinomycetes</taxon>
        <taxon>Micrococcales</taxon>
        <taxon>Microbacteriaceae</taxon>
        <taxon>Subtercola</taxon>
    </lineage>
</organism>
<dbReference type="InterPro" id="IPR044068">
    <property type="entry name" value="CB"/>
</dbReference>
<accession>A0A3E0VKI8</accession>
<keyword evidence="3" id="KW-0233">DNA recombination</keyword>
<dbReference type="CDD" id="cd01189">
    <property type="entry name" value="INT_ICEBs1_C_like"/>
    <property type="match status" value="1"/>
</dbReference>
<dbReference type="GO" id="GO:0015074">
    <property type="term" value="P:DNA integration"/>
    <property type="evidence" value="ECO:0007669"/>
    <property type="project" value="InterPro"/>
</dbReference>
<dbReference type="Proteomes" id="UP000256486">
    <property type="component" value="Unassembled WGS sequence"/>
</dbReference>
<dbReference type="PROSITE" id="PS51900">
    <property type="entry name" value="CB"/>
    <property type="match status" value="1"/>
</dbReference>
<protein>
    <submittedName>
        <fullName evidence="7">Site-specific integrase</fullName>
    </submittedName>
</protein>
<dbReference type="PANTHER" id="PTHR30349:SF64">
    <property type="entry name" value="PROPHAGE INTEGRASE INTD-RELATED"/>
    <property type="match status" value="1"/>
</dbReference>
<feature type="domain" description="Tyr recombinase" evidence="5">
    <location>
        <begin position="163"/>
        <end position="351"/>
    </location>
</feature>
<dbReference type="GO" id="GO:0006310">
    <property type="term" value="P:DNA recombination"/>
    <property type="evidence" value="ECO:0007669"/>
    <property type="project" value="UniProtKB-KW"/>
</dbReference>
<dbReference type="InterPro" id="IPR011010">
    <property type="entry name" value="DNA_brk_join_enz"/>
</dbReference>